<name>A0A964W5D4_9CLOT</name>
<evidence type="ECO:0000259" key="1">
    <source>
        <dbReference type="Pfam" id="PF04754"/>
    </source>
</evidence>
<comment type="caution">
    <text evidence="2">The sequence shown here is derived from an EMBL/GenBank/DDBJ whole genome shotgun (WGS) entry which is preliminary data.</text>
</comment>
<protein>
    <submittedName>
        <fullName evidence="2">Transposase</fullName>
    </submittedName>
</protein>
<sequence length="92" mass="11056">MRIKKEMHHIHDKSYKDLFSNKELLVNMIQSFVETSWGKEISEDNIELVNKSYILSDYEELESDIVYKANIENREVIFYILLEFQLCKALHN</sequence>
<reference evidence="2" key="1">
    <citation type="submission" date="2019-12" db="EMBL/GenBank/DDBJ databases">
        <title>Microbes associate with the intestines of laboratory mice.</title>
        <authorList>
            <person name="Navarre W."/>
            <person name="Wong E."/>
        </authorList>
    </citation>
    <scope>NUCLEOTIDE SEQUENCE</scope>
    <source>
        <strain evidence="2">NM79_F5</strain>
    </source>
</reference>
<dbReference type="Proteomes" id="UP000656077">
    <property type="component" value="Unassembled WGS sequence"/>
</dbReference>
<evidence type="ECO:0000313" key="2">
    <source>
        <dbReference type="EMBL" id="MVX67461.1"/>
    </source>
</evidence>
<gene>
    <name evidence="2" type="ORF">GKZ28_28070</name>
</gene>
<dbReference type="RefSeq" id="WP_160361842.1">
    <property type="nucleotide sequence ID" value="NZ_WSRQ01000178.1"/>
</dbReference>
<dbReference type="EMBL" id="WSRQ01000178">
    <property type="protein sequence ID" value="MVX67461.1"/>
    <property type="molecule type" value="Genomic_DNA"/>
</dbReference>
<organism evidence="2 3">
    <name type="scientific">Clostridium chromiireducens</name>
    <dbReference type="NCBI Taxonomy" id="225345"/>
    <lineage>
        <taxon>Bacteria</taxon>
        <taxon>Bacillati</taxon>
        <taxon>Bacillota</taxon>
        <taxon>Clostridia</taxon>
        <taxon>Eubacteriales</taxon>
        <taxon>Clostridiaceae</taxon>
        <taxon>Clostridium</taxon>
    </lineage>
</organism>
<feature type="domain" description="Transposase (putative) YhgA-like" evidence="1">
    <location>
        <begin position="11"/>
        <end position="86"/>
    </location>
</feature>
<dbReference type="Pfam" id="PF04754">
    <property type="entry name" value="Transposase_31"/>
    <property type="match status" value="1"/>
</dbReference>
<dbReference type="AlphaFoldDB" id="A0A964W5D4"/>
<accession>A0A964W5D4</accession>
<evidence type="ECO:0000313" key="3">
    <source>
        <dbReference type="Proteomes" id="UP000656077"/>
    </source>
</evidence>
<proteinExistence type="predicted"/>
<dbReference type="InterPro" id="IPR006842">
    <property type="entry name" value="Transposase_31"/>
</dbReference>